<gene>
    <name evidence="3" type="ORF">PV04_05050</name>
</gene>
<dbReference type="AlphaFoldDB" id="A0A0D2E472"/>
<feature type="transmembrane region" description="Helical" evidence="2">
    <location>
        <begin position="260"/>
        <end position="280"/>
    </location>
</feature>
<keyword evidence="2" id="KW-0472">Membrane</keyword>
<accession>A0A0D2E472</accession>
<evidence type="ECO:0000313" key="4">
    <source>
        <dbReference type="Proteomes" id="UP000054266"/>
    </source>
</evidence>
<dbReference type="HOGENOM" id="CLU_381296_0_0_1"/>
<evidence type="ECO:0000256" key="2">
    <source>
        <dbReference type="SAM" id="Phobius"/>
    </source>
</evidence>
<protein>
    <submittedName>
        <fullName evidence="3">Uncharacterized protein</fullName>
    </submittedName>
</protein>
<feature type="transmembrane region" description="Helical" evidence="2">
    <location>
        <begin position="228"/>
        <end position="248"/>
    </location>
</feature>
<feature type="compositionally biased region" description="Basic and acidic residues" evidence="1">
    <location>
        <begin position="1"/>
        <end position="10"/>
    </location>
</feature>
<dbReference type="Proteomes" id="UP000054266">
    <property type="component" value="Unassembled WGS sequence"/>
</dbReference>
<evidence type="ECO:0000256" key="1">
    <source>
        <dbReference type="SAM" id="MobiDB-lite"/>
    </source>
</evidence>
<name>A0A0D2E472_9EURO</name>
<reference evidence="3 4" key="1">
    <citation type="submission" date="2015-01" db="EMBL/GenBank/DDBJ databases">
        <title>The Genome Sequence of Capronia semiimmersa CBS27337.</title>
        <authorList>
            <consortium name="The Broad Institute Genomics Platform"/>
            <person name="Cuomo C."/>
            <person name="de Hoog S."/>
            <person name="Gorbushina A."/>
            <person name="Stielow B."/>
            <person name="Teixiera M."/>
            <person name="Abouelleil A."/>
            <person name="Chapman S.B."/>
            <person name="Priest M."/>
            <person name="Young S.K."/>
            <person name="Wortman J."/>
            <person name="Nusbaum C."/>
            <person name="Birren B."/>
        </authorList>
    </citation>
    <scope>NUCLEOTIDE SEQUENCE [LARGE SCALE GENOMIC DNA]</scope>
    <source>
        <strain evidence="3 4">CBS 27337</strain>
    </source>
</reference>
<feature type="transmembrane region" description="Helical" evidence="2">
    <location>
        <begin position="119"/>
        <end position="141"/>
    </location>
</feature>
<feature type="compositionally biased region" description="Low complexity" evidence="1">
    <location>
        <begin position="80"/>
        <end position="98"/>
    </location>
</feature>
<sequence>MEEGQHESQHKSQTQATVEGQHEGQTQASDESQHESERSSHTSLHDDAEVPQPDASSDIAGDLNPVEEPAPEDTVVIQAGEPPTTSTETSTPTTGKKPAVVETIVERQPKRHSPLRQSAPAWGSACLAIGIYIPTVCYAFGSTGLRHLSFTALNPSNTLLVLRALSELTSLSLVLLIHLSTERALWLLIAQNGGTRLSSFLALCPGSGPWGWIKLLYINAGGARRLSWLKLVVVVVPPAMGIVLLSNVDVRLFFDDHANFPVSAGIGVFNASWAFVYAPVAATLMASDYSALLQTSAVSWSVPVVDLGRSECDVSNFFSNNTCGWGYFLHGGSQLITPWPTLNTTRPDAPIYTIHSIRGLQLDFTYLGPDASFQGEHDCIVLGRDNDAMQICLSQAGPNAVNAKFVVCPLTVADSACLDDTSWFSAPGWTITMRAYARHATVHLSRANLSAVAVSDFSTPTAYSLSAADMLSVYNTTLGVRSTLASQSPAEQFVSMLSNNLMFTAVSAPTAAQATLKLYNLLAIPLYYFQPTYISPYSNVPSPDRVLEGLPPEQGLYVTASLSTMYYGLAIATWSVCLYTAVMGTLLLCCLVLVTVGSLPKTANGIPNTSAWSFVDFVAECDVEERQNTTAGVVEVVEEMELEEVAGARNEGTNTIIGTGTGTGRDMLVATRRLRAAKSRRSRAEVLEQSIVQIHRNI</sequence>
<dbReference type="EMBL" id="KN846958">
    <property type="protein sequence ID" value="KIW69157.1"/>
    <property type="molecule type" value="Genomic_DNA"/>
</dbReference>
<proteinExistence type="predicted"/>
<feature type="compositionally biased region" description="Polar residues" evidence="1">
    <location>
        <begin position="11"/>
        <end position="30"/>
    </location>
</feature>
<keyword evidence="2" id="KW-1133">Transmembrane helix</keyword>
<feature type="region of interest" description="Disordered" evidence="1">
    <location>
        <begin position="1"/>
        <end position="99"/>
    </location>
</feature>
<organism evidence="3 4">
    <name type="scientific">Phialophora macrospora</name>
    <dbReference type="NCBI Taxonomy" id="1851006"/>
    <lineage>
        <taxon>Eukaryota</taxon>
        <taxon>Fungi</taxon>
        <taxon>Dikarya</taxon>
        <taxon>Ascomycota</taxon>
        <taxon>Pezizomycotina</taxon>
        <taxon>Eurotiomycetes</taxon>
        <taxon>Chaetothyriomycetidae</taxon>
        <taxon>Chaetothyriales</taxon>
        <taxon>Herpotrichiellaceae</taxon>
        <taxon>Phialophora</taxon>
    </lineage>
</organism>
<feature type="compositionally biased region" description="Basic and acidic residues" evidence="1">
    <location>
        <begin position="31"/>
        <end position="48"/>
    </location>
</feature>
<evidence type="ECO:0000313" key="3">
    <source>
        <dbReference type="EMBL" id="KIW69157.1"/>
    </source>
</evidence>
<keyword evidence="4" id="KW-1185">Reference proteome</keyword>
<keyword evidence="2" id="KW-0812">Transmembrane</keyword>
<feature type="transmembrane region" description="Helical" evidence="2">
    <location>
        <begin position="566"/>
        <end position="594"/>
    </location>
</feature>